<gene>
    <name evidence="2" type="ORF">QUV96_11065</name>
</gene>
<evidence type="ECO:0000259" key="1">
    <source>
        <dbReference type="PROSITE" id="PS50994"/>
    </source>
</evidence>
<dbReference type="PROSITE" id="PS50994">
    <property type="entry name" value="INTEGRASE"/>
    <property type="match status" value="1"/>
</dbReference>
<name>A0ABT7UEW0_9FIRM</name>
<dbReference type="SUPFAM" id="SSF53098">
    <property type="entry name" value="Ribonuclease H-like"/>
    <property type="match status" value="1"/>
</dbReference>
<proteinExistence type="predicted"/>
<keyword evidence="3" id="KW-1185">Reference proteome</keyword>
<protein>
    <recommendedName>
        <fullName evidence="1">Integrase catalytic domain-containing protein</fullName>
    </recommendedName>
</protein>
<reference evidence="2 3" key="3">
    <citation type="submission" date="2023-06" db="EMBL/GenBank/DDBJ databases">
        <authorList>
            <person name="Zeman M."/>
            <person name="Kubasova T."/>
            <person name="Jahodarova E."/>
            <person name="Nykrynova M."/>
            <person name="Rychlik I."/>
        </authorList>
    </citation>
    <scope>NUCLEOTIDE SEQUENCE [LARGE SCALE GENOMIC DNA]</scope>
    <source>
        <strain evidence="2 3">ET39</strain>
    </source>
</reference>
<reference evidence="3" key="1">
    <citation type="submission" date="2023-06" db="EMBL/GenBank/DDBJ databases">
        <title>Identification and characterization of horizontal gene transfer across gut microbiota members of farm animals based on homology search.</title>
        <authorList>
            <person name="Zeman M."/>
            <person name="Kubasova T."/>
            <person name="Jahodarova E."/>
            <person name="Nykrynova M."/>
            <person name="Rychlik I."/>
        </authorList>
    </citation>
    <scope>NUCLEOTIDE SEQUENCE [LARGE SCALE GENOMIC DNA]</scope>
    <source>
        <strain evidence="3">ET39</strain>
    </source>
</reference>
<dbReference type="InterPro" id="IPR001584">
    <property type="entry name" value="Integrase_cat-core"/>
</dbReference>
<dbReference type="EMBL" id="JAUDCG010000113">
    <property type="protein sequence ID" value="MDM8158165.1"/>
    <property type="molecule type" value="Genomic_DNA"/>
</dbReference>
<reference evidence="2 3" key="2">
    <citation type="submission" date="2023-06" db="EMBL/GenBank/DDBJ databases">
        <title>Identification and characterization of horizontal gene transfer across gut microbiota members of farm animals based on homology search.</title>
        <authorList>
            <person name="Schwarzerova J."/>
            <person name="Nykrynova M."/>
            <person name="Jureckova K."/>
            <person name="Cejkova D."/>
            <person name="Rychlik I."/>
        </authorList>
    </citation>
    <scope>NUCLEOTIDE SEQUENCE [LARGE SCALE GENOMIC DNA]</scope>
    <source>
        <strain evidence="2 3">ET39</strain>
    </source>
</reference>
<feature type="non-terminal residue" evidence="2">
    <location>
        <position position="1"/>
    </location>
</feature>
<evidence type="ECO:0000313" key="2">
    <source>
        <dbReference type="EMBL" id="MDM8158165.1"/>
    </source>
</evidence>
<feature type="domain" description="Integrase catalytic" evidence="1">
    <location>
        <begin position="1"/>
        <end position="160"/>
    </location>
</feature>
<dbReference type="InterPro" id="IPR012337">
    <property type="entry name" value="RNaseH-like_sf"/>
</dbReference>
<comment type="caution">
    <text evidence="2">The sequence shown here is derived from an EMBL/GenBank/DDBJ whole genome shotgun (WGS) entry which is preliminary data.</text>
</comment>
<evidence type="ECO:0000313" key="3">
    <source>
        <dbReference type="Proteomes" id="UP001529340"/>
    </source>
</evidence>
<organism evidence="2 3">
    <name type="scientific">Amedibacillus dolichus</name>
    <dbReference type="NCBI Taxonomy" id="31971"/>
    <lineage>
        <taxon>Bacteria</taxon>
        <taxon>Bacillati</taxon>
        <taxon>Bacillota</taxon>
        <taxon>Erysipelotrichia</taxon>
        <taxon>Erysipelotrichales</taxon>
        <taxon>Erysipelotrichaceae</taxon>
        <taxon>Amedibacillus</taxon>
    </lineage>
</organism>
<sequence length="189" mass="21314">VVQMDTVYNDGSNGPFLQTFKFVQAGLLFALYHEEKTASAMKDGVDLLESILGPSLFRKYVHVLLTDRGPEFSLADAMEHGADRSLRTRVFYCDPMQSGQKGTLENKHIELRYILPKGTDLKALGLHGQDDLNLVLSHVDSAPVELLGGKIPLELTDFMYHDLYEKLYAFGIRPIDKDQVILKPYLLKK</sequence>
<dbReference type="Proteomes" id="UP001529340">
    <property type="component" value="Unassembled WGS sequence"/>
</dbReference>
<accession>A0ABT7UEW0</accession>